<proteinExistence type="predicted"/>
<name>A0A0A9HAN5_ARUDO</name>
<reference evidence="1" key="1">
    <citation type="submission" date="2014-09" db="EMBL/GenBank/DDBJ databases">
        <authorList>
            <person name="Magalhaes I.L.F."/>
            <person name="Oliveira U."/>
            <person name="Santos F.R."/>
            <person name="Vidigal T.H.D.A."/>
            <person name="Brescovit A.D."/>
            <person name="Santos A.J."/>
        </authorList>
    </citation>
    <scope>NUCLEOTIDE SEQUENCE</scope>
    <source>
        <tissue evidence="1">Shoot tissue taken approximately 20 cm above the soil surface</tissue>
    </source>
</reference>
<protein>
    <submittedName>
        <fullName evidence="1">Uncharacterized protein</fullName>
    </submittedName>
</protein>
<dbReference type="EMBL" id="GBRH01163666">
    <property type="protein sequence ID" value="JAE34230.1"/>
    <property type="molecule type" value="Transcribed_RNA"/>
</dbReference>
<sequence>MQSTLAVNYRLLTHYKRNLTY</sequence>
<dbReference type="AlphaFoldDB" id="A0A0A9HAN5"/>
<accession>A0A0A9HAN5</accession>
<reference evidence="1" key="2">
    <citation type="journal article" date="2015" name="Data Brief">
        <title>Shoot transcriptome of the giant reed, Arundo donax.</title>
        <authorList>
            <person name="Barrero R.A."/>
            <person name="Guerrero F.D."/>
            <person name="Moolhuijzen P."/>
            <person name="Goolsby J.A."/>
            <person name="Tidwell J."/>
            <person name="Bellgard S.E."/>
            <person name="Bellgard M.I."/>
        </authorList>
    </citation>
    <scope>NUCLEOTIDE SEQUENCE</scope>
    <source>
        <tissue evidence="1">Shoot tissue taken approximately 20 cm above the soil surface</tissue>
    </source>
</reference>
<evidence type="ECO:0000313" key="1">
    <source>
        <dbReference type="EMBL" id="JAE34230.1"/>
    </source>
</evidence>
<organism evidence="1">
    <name type="scientific">Arundo donax</name>
    <name type="common">Giant reed</name>
    <name type="synonym">Donax arundinaceus</name>
    <dbReference type="NCBI Taxonomy" id="35708"/>
    <lineage>
        <taxon>Eukaryota</taxon>
        <taxon>Viridiplantae</taxon>
        <taxon>Streptophyta</taxon>
        <taxon>Embryophyta</taxon>
        <taxon>Tracheophyta</taxon>
        <taxon>Spermatophyta</taxon>
        <taxon>Magnoliopsida</taxon>
        <taxon>Liliopsida</taxon>
        <taxon>Poales</taxon>
        <taxon>Poaceae</taxon>
        <taxon>PACMAD clade</taxon>
        <taxon>Arundinoideae</taxon>
        <taxon>Arundineae</taxon>
        <taxon>Arundo</taxon>
    </lineage>
</organism>